<dbReference type="PANTHER" id="PTHR12785:SF6">
    <property type="entry name" value="SPLICING FACTOR 3B SUBUNIT 2"/>
    <property type="match status" value="1"/>
</dbReference>
<dbReference type="InterPro" id="IPR052584">
    <property type="entry name" value="U2_snRNP_Complex_Component"/>
</dbReference>
<sequence length="334" mass="38439">MSSVQEEIPEEFAAIFKRFGELEEREIRRCAEEDVRARKEDNIPAQPEVDKPVKKDEFRKISRKQLKQLLRPDIATLKLQAPRPEVVESWDVTAPNPRLLVWLKAYRNTVQVPIHWSLKSRYLSGKRAIEKIPYKLPAYMEATKIGEIRAAILEKEAQKSLKQKQREKVRPKAHRMHIDFQVLHDAFFKYAEKPELSVFADVYYEGKEHEDKARQFKPGQLSAALKEALGMVIPTQPPPWLFMMQRYGRPPSYPNLKIPGVNAPLPPGCQWGVNGWGKAPTDHFGNPLYPGVFAEQPAQLPLNDDKPPQFWGEVIPAESDAESDYQEQEENPPS</sequence>
<gene>
    <name evidence="3" type="ORF">GNI_134600</name>
</gene>
<dbReference type="InterPro" id="IPR007180">
    <property type="entry name" value="DUF382"/>
</dbReference>
<proteinExistence type="predicted"/>
<dbReference type="EMBL" id="AFNH02000997">
    <property type="protein sequence ID" value="EZG46184.1"/>
    <property type="molecule type" value="Genomic_DNA"/>
</dbReference>
<dbReference type="OMA" id="PSHWCQK"/>
<accession>A0A023B0Z4</accession>
<dbReference type="AlphaFoldDB" id="A0A023B0Z4"/>
<dbReference type="Pfam" id="PF04046">
    <property type="entry name" value="PSP"/>
    <property type="match status" value="1"/>
</dbReference>
<dbReference type="OrthoDB" id="10260794at2759"/>
<evidence type="ECO:0000313" key="3">
    <source>
        <dbReference type="EMBL" id="EZG46184.1"/>
    </source>
</evidence>
<dbReference type="SMART" id="SM00581">
    <property type="entry name" value="PSP"/>
    <property type="match status" value="1"/>
</dbReference>
<evidence type="ECO:0000259" key="2">
    <source>
        <dbReference type="SMART" id="SM00581"/>
    </source>
</evidence>
<evidence type="ECO:0000313" key="4">
    <source>
        <dbReference type="Proteomes" id="UP000019763"/>
    </source>
</evidence>
<dbReference type="VEuPathDB" id="CryptoDB:GNI_134600"/>
<reference evidence="3" key="1">
    <citation type="submission" date="2013-12" db="EMBL/GenBank/DDBJ databases">
        <authorList>
            <person name="Omoto C.K."/>
            <person name="Sibley D."/>
            <person name="Venepally P."/>
            <person name="Hadjithomas M."/>
            <person name="Karamycheva S."/>
            <person name="Brunk B."/>
            <person name="Roos D."/>
            <person name="Caler E."/>
            <person name="Lorenzi H."/>
        </authorList>
    </citation>
    <scope>NUCLEOTIDE SEQUENCE</scope>
</reference>
<feature type="region of interest" description="Disordered" evidence="1">
    <location>
        <begin position="295"/>
        <end position="334"/>
    </location>
</feature>
<keyword evidence="4" id="KW-1185">Reference proteome</keyword>
<comment type="caution">
    <text evidence="3">The sequence shown here is derived from an EMBL/GenBank/DDBJ whole genome shotgun (WGS) entry which is preliminary data.</text>
</comment>
<dbReference type="PANTHER" id="PTHR12785">
    <property type="entry name" value="SPLICING FACTOR 3B"/>
    <property type="match status" value="1"/>
</dbReference>
<organism evidence="3 4">
    <name type="scientific">Gregarina niphandrodes</name>
    <name type="common">Septate eugregarine</name>
    <dbReference type="NCBI Taxonomy" id="110365"/>
    <lineage>
        <taxon>Eukaryota</taxon>
        <taxon>Sar</taxon>
        <taxon>Alveolata</taxon>
        <taxon>Apicomplexa</taxon>
        <taxon>Conoidasida</taxon>
        <taxon>Gregarinasina</taxon>
        <taxon>Eugregarinorida</taxon>
        <taxon>Gregarinidae</taxon>
        <taxon>Gregarina</taxon>
    </lineage>
</organism>
<dbReference type="Pfam" id="PF04037">
    <property type="entry name" value="DUF382"/>
    <property type="match status" value="1"/>
</dbReference>
<feature type="compositionally biased region" description="Acidic residues" evidence="1">
    <location>
        <begin position="319"/>
        <end position="334"/>
    </location>
</feature>
<dbReference type="GeneID" id="22914769"/>
<dbReference type="RefSeq" id="XP_011132345.1">
    <property type="nucleotide sequence ID" value="XM_011134043.1"/>
</dbReference>
<dbReference type="Proteomes" id="UP000019763">
    <property type="component" value="Unassembled WGS sequence"/>
</dbReference>
<dbReference type="GO" id="GO:0005634">
    <property type="term" value="C:nucleus"/>
    <property type="evidence" value="ECO:0007669"/>
    <property type="project" value="InterPro"/>
</dbReference>
<protein>
    <submittedName>
        <fullName evidence="3">Splicing factor 3B subunit</fullName>
    </submittedName>
</protein>
<dbReference type="eggNOG" id="KOG2330">
    <property type="taxonomic scope" value="Eukaryota"/>
</dbReference>
<name>A0A023B0Z4_GRENI</name>
<feature type="domain" description="PSP proline-rich" evidence="2">
    <location>
        <begin position="213"/>
        <end position="267"/>
    </location>
</feature>
<dbReference type="InterPro" id="IPR006568">
    <property type="entry name" value="PSP_pro-rich"/>
</dbReference>
<evidence type="ECO:0000256" key="1">
    <source>
        <dbReference type="SAM" id="MobiDB-lite"/>
    </source>
</evidence>